<dbReference type="Proteomes" id="UP001652581">
    <property type="component" value="Chromosome 4"/>
</dbReference>
<name>A0ABM5D781_VICPA</name>
<reference evidence="2" key="1">
    <citation type="submission" date="2025-08" db="UniProtKB">
        <authorList>
            <consortium name="RefSeq"/>
        </authorList>
    </citation>
    <scope>IDENTIFICATION</scope>
</reference>
<dbReference type="GeneID" id="140696230"/>
<keyword evidence="1" id="KW-1185">Reference proteome</keyword>
<organism evidence="1 2">
    <name type="scientific">Vicugna pacos</name>
    <name type="common">Alpaca</name>
    <name type="synonym">Lama pacos</name>
    <dbReference type="NCBI Taxonomy" id="30538"/>
    <lineage>
        <taxon>Eukaryota</taxon>
        <taxon>Metazoa</taxon>
        <taxon>Chordata</taxon>
        <taxon>Craniata</taxon>
        <taxon>Vertebrata</taxon>
        <taxon>Euteleostomi</taxon>
        <taxon>Mammalia</taxon>
        <taxon>Eutheria</taxon>
        <taxon>Laurasiatheria</taxon>
        <taxon>Artiodactyla</taxon>
        <taxon>Tylopoda</taxon>
        <taxon>Camelidae</taxon>
        <taxon>Vicugna</taxon>
    </lineage>
</organism>
<dbReference type="RefSeq" id="XP_072816749.1">
    <property type="nucleotide sequence ID" value="XM_072960648.1"/>
</dbReference>
<protein>
    <submittedName>
        <fullName evidence="2">Uncharacterized protein</fullName>
    </submittedName>
</protein>
<sequence length="264" mass="29570">MSKYSFDASSKAAEIVCRSSRSTLSLKLFNLASFETGADNTPGLPKLQVLPSAFHLPGIPSLRSVKCYQLLSAYKCSLHSPPKVHKPGLCLLRSHSMLWYFHSKVDISCEHKDASFRKIAAKTIVKLRERIETLGPCQHWATLKERPFYKAAAIHPSSLAVHTGTTEESHSSFRKEIFPNGMIRSSGILEEDFHRQYHMRRILIRLEAKTFQAGGRHEEEHTGGKCLAVHCECVTEGKVRKLRLGKFNLAETTSPVSGKARAQL</sequence>
<proteinExistence type="predicted"/>
<gene>
    <name evidence="2" type="primary">LOC140696230</name>
</gene>
<evidence type="ECO:0000313" key="1">
    <source>
        <dbReference type="Proteomes" id="UP001652581"/>
    </source>
</evidence>
<evidence type="ECO:0000313" key="2">
    <source>
        <dbReference type="RefSeq" id="XP_072816749.1"/>
    </source>
</evidence>
<accession>A0ABM5D781</accession>